<evidence type="ECO:0000313" key="2">
    <source>
        <dbReference type="WBParaSite" id="SVE_0607800.1"/>
    </source>
</evidence>
<dbReference type="Proteomes" id="UP000035680">
    <property type="component" value="Unassembled WGS sequence"/>
</dbReference>
<reference evidence="2" key="2">
    <citation type="submission" date="2015-08" db="UniProtKB">
        <authorList>
            <consortium name="WormBaseParasite"/>
        </authorList>
    </citation>
    <scope>IDENTIFICATION</scope>
</reference>
<sequence>MTPVKTVDDDDKIFLLDYLDLHHLDHSECIPTNKKYYRFNHDIYIDIQMDHHWKRKNKTNTKSIEKSFLELIDIVHQKTFNKEALILGIQSYLLHKNFSKSTNIFEKTVNTDSSFNIFEDFRENSYPDEKIRSFLKRKDVAAYEVEYGKYYIARICQKLRTVKIYTIHNIDDICYKMLPVLLEMDVLMFSDEDHYLHHYSATRSCHNFVDIGNAIKAFKEGEMKFFENFTHSILGFINTASKEIAMDW</sequence>
<keyword evidence="1" id="KW-1185">Reference proteome</keyword>
<organism evidence="1 2">
    <name type="scientific">Strongyloides venezuelensis</name>
    <name type="common">Threadworm</name>
    <dbReference type="NCBI Taxonomy" id="75913"/>
    <lineage>
        <taxon>Eukaryota</taxon>
        <taxon>Metazoa</taxon>
        <taxon>Ecdysozoa</taxon>
        <taxon>Nematoda</taxon>
        <taxon>Chromadorea</taxon>
        <taxon>Rhabditida</taxon>
        <taxon>Tylenchina</taxon>
        <taxon>Panagrolaimomorpha</taxon>
        <taxon>Strongyloidoidea</taxon>
        <taxon>Strongyloididae</taxon>
        <taxon>Strongyloides</taxon>
    </lineage>
</organism>
<dbReference type="AlphaFoldDB" id="A0A0K0FB71"/>
<dbReference type="WBParaSite" id="SVE_0607800.1">
    <property type="protein sequence ID" value="SVE_0607800.1"/>
    <property type="gene ID" value="SVE_0607800"/>
</dbReference>
<evidence type="ECO:0000313" key="1">
    <source>
        <dbReference type="Proteomes" id="UP000035680"/>
    </source>
</evidence>
<protein>
    <submittedName>
        <fullName evidence="2">3'-5' exonuclease</fullName>
    </submittedName>
</protein>
<name>A0A0K0FB71_STRVS</name>
<proteinExistence type="predicted"/>
<accession>A0A0K0FB71</accession>
<reference evidence="1" key="1">
    <citation type="submission" date="2014-07" db="EMBL/GenBank/DDBJ databases">
        <authorList>
            <person name="Martin A.A"/>
            <person name="De Silva N."/>
        </authorList>
    </citation>
    <scope>NUCLEOTIDE SEQUENCE</scope>
</reference>